<reference evidence="3" key="1">
    <citation type="journal article" date="2019" name="Int. J. Syst. Evol. Microbiol.">
        <title>The Global Catalogue of Microorganisms (GCM) 10K type strain sequencing project: providing services to taxonomists for standard genome sequencing and annotation.</title>
        <authorList>
            <consortium name="The Broad Institute Genomics Platform"/>
            <consortium name="The Broad Institute Genome Sequencing Center for Infectious Disease"/>
            <person name="Wu L."/>
            <person name="Ma J."/>
        </authorList>
    </citation>
    <scope>NUCLEOTIDE SEQUENCE [LARGE SCALE GENOMIC DNA]</scope>
    <source>
        <strain evidence="3">CCUG 36956</strain>
    </source>
</reference>
<sequence>MSGEKIRAFGKTFEYSSDPIDPELLAEAEAAFARGNALRAQARAQGESSGEEEPERFHDDMVGTEYEEWYRRTRAERANRDR</sequence>
<dbReference type="Proteomes" id="UP001596223">
    <property type="component" value="Unassembled WGS sequence"/>
</dbReference>
<dbReference type="EMBL" id="JBHSQN010000003">
    <property type="protein sequence ID" value="MFC6011114.1"/>
    <property type="molecule type" value="Genomic_DNA"/>
</dbReference>
<evidence type="ECO:0000313" key="3">
    <source>
        <dbReference type="Proteomes" id="UP001596223"/>
    </source>
</evidence>
<dbReference type="RefSeq" id="WP_378602146.1">
    <property type="nucleotide sequence ID" value="NZ_JBHSQN010000003.1"/>
</dbReference>
<accession>A0ABW1JNV5</accession>
<gene>
    <name evidence="2" type="ORF">ACFP3H_08630</name>
</gene>
<comment type="caution">
    <text evidence="2">The sequence shown here is derived from an EMBL/GenBank/DDBJ whole genome shotgun (WGS) entry which is preliminary data.</text>
</comment>
<keyword evidence="3" id="KW-1185">Reference proteome</keyword>
<organism evidence="2 3">
    <name type="scientific">Nocardia lasii</name>
    <dbReference type="NCBI Taxonomy" id="1616107"/>
    <lineage>
        <taxon>Bacteria</taxon>
        <taxon>Bacillati</taxon>
        <taxon>Actinomycetota</taxon>
        <taxon>Actinomycetes</taxon>
        <taxon>Mycobacteriales</taxon>
        <taxon>Nocardiaceae</taxon>
        <taxon>Nocardia</taxon>
    </lineage>
</organism>
<name>A0ABW1JNV5_9NOCA</name>
<protein>
    <submittedName>
        <fullName evidence="2">Uncharacterized protein</fullName>
    </submittedName>
</protein>
<feature type="region of interest" description="Disordered" evidence="1">
    <location>
        <begin position="41"/>
        <end position="61"/>
    </location>
</feature>
<evidence type="ECO:0000256" key="1">
    <source>
        <dbReference type="SAM" id="MobiDB-lite"/>
    </source>
</evidence>
<evidence type="ECO:0000313" key="2">
    <source>
        <dbReference type="EMBL" id="MFC6011114.1"/>
    </source>
</evidence>
<proteinExistence type="predicted"/>